<dbReference type="GO" id="GO:0003743">
    <property type="term" value="F:translation initiation factor activity"/>
    <property type="evidence" value="ECO:0007669"/>
    <property type="project" value="UniProtKB-KW"/>
</dbReference>
<organism evidence="5 6">
    <name type="scientific">Fontibacter flavus</name>
    <dbReference type="NCBI Taxonomy" id="654838"/>
    <lineage>
        <taxon>Bacteria</taxon>
        <taxon>Pseudomonadati</taxon>
        <taxon>Bacteroidota</taxon>
        <taxon>Cytophagia</taxon>
        <taxon>Cytophagales</taxon>
        <taxon>Cyclobacteriaceae</taxon>
        <taxon>Fontibacter</taxon>
    </lineage>
</organism>
<keyword evidence="2" id="KW-0810">Translation regulation</keyword>
<feature type="domain" description="SUI1" evidence="4">
    <location>
        <begin position="44"/>
        <end position="110"/>
    </location>
</feature>
<dbReference type="SUPFAM" id="SSF55159">
    <property type="entry name" value="eIF1-like"/>
    <property type="match status" value="1"/>
</dbReference>
<protein>
    <submittedName>
        <fullName evidence="5">Translation initiation factor</fullName>
    </submittedName>
</protein>
<evidence type="ECO:0000313" key="6">
    <source>
        <dbReference type="Proteomes" id="UP001589797"/>
    </source>
</evidence>
<dbReference type="CDD" id="cd11567">
    <property type="entry name" value="YciH_like"/>
    <property type="match status" value="1"/>
</dbReference>
<name>A0ABV6FMH3_9BACT</name>
<evidence type="ECO:0000256" key="3">
    <source>
        <dbReference type="ARBA" id="ARBA00022917"/>
    </source>
</evidence>
<dbReference type="InterPro" id="IPR001950">
    <property type="entry name" value="SUI1"/>
</dbReference>
<keyword evidence="6" id="KW-1185">Reference proteome</keyword>
<dbReference type="InterPro" id="IPR050318">
    <property type="entry name" value="DENR/SUI1_TIF"/>
</dbReference>
<evidence type="ECO:0000259" key="4">
    <source>
        <dbReference type="PROSITE" id="PS50296"/>
    </source>
</evidence>
<sequence length="118" mass="13035">MAKNKQNDWKKRDGVVYSTNQDFEFELEGDGEIETVPPQQQNLKVMLDKKSRGGKQVTLIDGFIGSDDDLKDLGKLLKNKCGVGGSAKDGQILIQGDHRDKVLQILIQEGYKAKKSGG</sequence>
<dbReference type="Gene3D" id="3.30.780.10">
    <property type="entry name" value="SUI1-like domain"/>
    <property type="match status" value="1"/>
</dbReference>
<comment type="similarity">
    <text evidence="1">Belongs to the SUI1 family.</text>
</comment>
<dbReference type="InterPro" id="IPR036877">
    <property type="entry name" value="SUI1_dom_sf"/>
</dbReference>
<dbReference type="Pfam" id="PF01253">
    <property type="entry name" value="SUI1"/>
    <property type="match status" value="1"/>
</dbReference>
<dbReference type="PANTHER" id="PTHR12789">
    <property type="entry name" value="DENSITY-REGULATED PROTEIN HOMOLOG"/>
    <property type="match status" value="1"/>
</dbReference>
<dbReference type="RefSeq" id="WP_382385526.1">
    <property type="nucleotide sequence ID" value="NZ_JBHLWI010000001.1"/>
</dbReference>
<gene>
    <name evidence="5" type="ORF">ACFFIP_00135</name>
</gene>
<dbReference type="PROSITE" id="PS50296">
    <property type="entry name" value="SUI1"/>
    <property type="match status" value="1"/>
</dbReference>
<proteinExistence type="inferred from homology"/>
<dbReference type="EMBL" id="JBHLWI010000001">
    <property type="protein sequence ID" value="MFC0261070.1"/>
    <property type="molecule type" value="Genomic_DNA"/>
</dbReference>
<evidence type="ECO:0000256" key="1">
    <source>
        <dbReference type="ARBA" id="ARBA00005422"/>
    </source>
</evidence>
<reference evidence="5 6" key="1">
    <citation type="submission" date="2024-09" db="EMBL/GenBank/DDBJ databases">
        <authorList>
            <person name="Sun Q."/>
            <person name="Mori K."/>
        </authorList>
    </citation>
    <scope>NUCLEOTIDE SEQUENCE [LARGE SCALE GENOMIC DNA]</scope>
    <source>
        <strain evidence="5 6">CCM 7650</strain>
    </source>
</reference>
<comment type="caution">
    <text evidence="5">The sequence shown here is derived from an EMBL/GenBank/DDBJ whole genome shotgun (WGS) entry which is preliminary data.</text>
</comment>
<dbReference type="PANTHER" id="PTHR12789:SF0">
    <property type="entry name" value="DENSITY-REGULATED PROTEIN"/>
    <property type="match status" value="1"/>
</dbReference>
<accession>A0ABV6FMH3</accession>
<dbReference type="PIRSF" id="PIRSF037511">
    <property type="entry name" value="Transl_init_SUI1_pro"/>
    <property type="match status" value="1"/>
</dbReference>
<dbReference type="InterPro" id="IPR005872">
    <property type="entry name" value="SUI1_arc_bac"/>
</dbReference>
<keyword evidence="3" id="KW-0648">Protein biosynthesis</keyword>
<evidence type="ECO:0000313" key="5">
    <source>
        <dbReference type="EMBL" id="MFC0261070.1"/>
    </source>
</evidence>
<evidence type="ECO:0000256" key="2">
    <source>
        <dbReference type="ARBA" id="ARBA00022845"/>
    </source>
</evidence>
<dbReference type="Proteomes" id="UP001589797">
    <property type="component" value="Unassembled WGS sequence"/>
</dbReference>
<keyword evidence="5" id="KW-0396">Initiation factor</keyword>